<evidence type="ECO:0008006" key="14">
    <source>
        <dbReference type="Google" id="ProtNLM"/>
    </source>
</evidence>
<evidence type="ECO:0000313" key="12">
    <source>
        <dbReference type="EMBL" id="KAL3274534.1"/>
    </source>
</evidence>
<dbReference type="InterPro" id="IPR008145">
    <property type="entry name" value="GK/Ca_channel_bsu"/>
</dbReference>
<dbReference type="Gene3D" id="3.40.50.300">
    <property type="entry name" value="P-loop containing nucleotide triphosphate hydrolases"/>
    <property type="match status" value="1"/>
</dbReference>
<dbReference type="GO" id="GO:0008270">
    <property type="term" value="F:zinc ion binding"/>
    <property type="evidence" value="ECO:0007669"/>
    <property type="project" value="UniProtKB-KW"/>
</dbReference>
<feature type="region of interest" description="Disordered" evidence="7">
    <location>
        <begin position="454"/>
        <end position="540"/>
    </location>
</feature>
<dbReference type="SUPFAM" id="SSF57667">
    <property type="entry name" value="beta-beta-alpha zinc fingers"/>
    <property type="match status" value="1"/>
</dbReference>
<comment type="caution">
    <text evidence="12">The sequence shown here is derived from an EMBL/GenBank/DDBJ whole genome shotgun (WGS) entry which is preliminary data.</text>
</comment>
<dbReference type="SMART" id="SM00228">
    <property type="entry name" value="PDZ"/>
    <property type="match status" value="3"/>
</dbReference>
<dbReference type="Gene3D" id="2.30.30.40">
    <property type="entry name" value="SH3 Domains"/>
    <property type="match status" value="1"/>
</dbReference>
<dbReference type="InterPro" id="IPR001452">
    <property type="entry name" value="SH3_domain"/>
</dbReference>
<dbReference type="Pfam" id="PF00595">
    <property type="entry name" value="PDZ"/>
    <property type="match status" value="2"/>
</dbReference>
<dbReference type="PROSITE" id="PS50808">
    <property type="entry name" value="ZF_BED"/>
    <property type="match status" value="1"/>
</dbReference>
<dbReference type="CDD" id="cd11859">
    <property type="entry name" value="SH3_ZO"/>
    <property type="match status" value="1"/>
</dbReference>
<dbReference type="SUPFAM" id="SSF52540">
    <property type="entry name" value="P-loop containing nucleoside triphosphate hydrolases"/>
    <property type="match status" value="1"/>
</dbReference>
<dbReference type="EMBL" id="JABFTP020000062">
    <property type="protein sequence ID" value="KAL3274534.1"/>
    <property type="molecule type" value="Genomic_DNA"/>
</dbReference>
<dbReference type="CDD" id="cd06727">
    <property type="entry name" value="PDZ1_ZO1-like"/>
    <property type="match status" value="1"/>
</dbReference>
<gene>
    <name evidence="12" type="ORF">HHI36_015916</name>
</gene>
<evidence type="ECO:0000313" key="13">
    <source>
        <dbReference type="Proteomes" id="UP001516400"/>
    </source>
</evidence>
<evidence type="ECO:0000256" key="1">
    <source>
        <dbReference type="ARBA" id="ARBA00022443"/>
    </source>
</evidence>
<feature type="domain" description="PDZ" evidence="10">
    <location>
        <begin position="213"/>
        <end position="300"/>
    </location>
</feature>
<dbReference type="AlphaFoldDB" id="A0ABD2N8C7"/>
<protein>
    <recommendedName>
        <fullName evidence="14">Tight junction protein ZO-2</fullName>
    </recommendedName>
</protein>
<reference evidence="12 13" key="1">
    <citation type="journal article" date="2021" name="BMC Biol.">
        <title>Horizontally acquired antibacterial genes associated with adaptive radiation of ladybird beetles.</title>
        <authorList>
            <person name="Li H.S."/>
            <person name="Tang X.F."/>
            <person name="Huang Y.H."/>
            <person name="Xu Z.Y."/>
            <person name="Chen M.L."/>
            <person name="Du X.Y."/>
            <person name="Qiu B.Y."/>
            <person name="Chen P.T."/>
            <person name="Zhang W."/>
            <person name="Slipinski A."/>
            <person name="Escalona H.E."/>
            <person name="Waterhouse R.M."/>
            <person name="Zwick A."/>
            <person name="Pang H."/>
        </authorList>
    </citation>
    <scope>NUCLEOTIDE SEQUENCE [LARGE SCALE GENOMIC DNA]</scope>
    <source>
        <strain evidence="12">SYSU2018</strain>
    </source>
</reference>
<dbReference type="Pfam" id="PF07653">
    <property type="entry name" value="SH3_2"/>
    <property type="match status" value="1"/>
</dbReference>
<dbReference type="PROSITE" id="PS50002">
    <property type="entry name" value="SH3"/>
    <property type="match status" value="1"/>
</dbReference>
<dbReference type="SMART" id="SM00614">
    <property type="entry name" value="ZnF_BED"/>
    <property type="match status" value="1"/>
</dbReference>
<feature type="domain" description="Guanylate kinase-like" evidence="9">
    <location>
        <begin position="834"/>
        <end position="935"/>
    </location>
</feature>
<evidence type="ECO:0000259" key="11">
    <source>
        <dbReference type="PROSITE" id="PS50808"/>
    </source>
</evidence>
<dbReference type="InterPro" id="IPR036034">
    <property type="entry name" value="PDZ_sf"/>
</dbReference>
<dbReference type="SUPFAM" id="SSF50044">
    <property type="entry name" value="SH3-domain"/>
    <property type="match status" value="1"/>
</dbReference>
<dbReference type="Gene3D" id="2.30.42.10">
    <property type="match status" value="3"/>
</dbReference>
<accession>A0ABD2N8C7</accession>
<feature type="domain" description="BED-type" evidence="11">
    <location>
        <begin position="6"/>
        <end position="62"/>
    </location>
</feature>
<dbReference type="Pfam" id="PF00625">
    <property type="entry name" value="Guanylate_kin"/>
    <property type="match status" value="1"/>
</dbReference>
<evidence type="ECO:0000259" key="8">
    <source>
        <dbReference type="PROSITE" id="PS50002"/>
    </source>
</evidence>
<dbReference type="CDD" id="cd06729">
    <property type="entry name" value="PDZ3_ZO1-like_domain"/>
    <property type="match status" value="1"/>
</dbReference>
<evidence type="ECO:0000256" key="7">
    <source>
        <dbReference type="SAM" id="MobiDB-lite"/>
    </source>
</evidence>
<keyword evidence="3 5" id="KW-0863">Zinc-finger</keyword>
<dbReference type="Proteomes" id="UP001516400">
    <property type="component" value="Unassembled WGS sequence"/>
</dbReference>
<dbReference type="FunFam" id="2.30.42.10:FF:000138">
    <property type="entry name" value="Uncharacterized protein, isoform C"/>
    <property type="match status" value="1"/>
</dbReference>
<dbReference type="FunFam" id="2.30.42.10:FF:000029">
    <property type="entry name" value="tight junction protein ZO-1 isoform X1"/>
    <property type="match status" value="1"/>
</dbReference>
<feature type="domain" description="PDZ" evidence="10">
    <location>
        <begin position="568"/>
        <end position="641"/>
    </location>
</feature>
<feature type="compositionally biased region" description="Basic and acidic residues" evidence="7">
    <location>
        <begin position="511"/>
        <end position="526"/>
    </location>
</feature>
<evidence type="ECO:0000259" key="9">
    <source>
        <dbReference type="PROSITE" id="PS50052"/>
    </source>
</evidence>
<keyword evidence="2" id="KW-0479">Metal-binding</keyword>
<keyword evidence="1 6" id="KW-0728">SH3 domain</keyword>
<dbReference type="InterPro" id="IPR008144">
    <property type="entry name" value="Guanylate_kin-like_dom"/>
</dbReference>
<evidence type="ECO:0000256" key="6">
    <source>
        <dbReference type="PROSITE-ProRule" id="PRU00192"/>
    </source>
</evidence>
<dbReference type="PROSITE" id="PS50106">
    <property type="entry name" value="PDZ"/>
    <property type="match status" value="3"/>
</dbReference>
<dbReference type="SUPFAM" id="SSF50156">
    <property type="entry name" value="PDZ domain-like"/>
    <property type="match status" value="3"/>
</dbReference>
<dbReference type="InterPro" id="IPR001478">
    <property type="entry name" value="PDZ"/>
</dbReference>
<proteinExistence type="predicted"/>
<dbReference type="InterPro" id="IPR036236">
    <property type="entry name" value="Znf_C2H2_sf"/>
</dbReference>
<evidence type="ECO:0000256" key="3">
    <source>
        <dbReference type="ARBA" id="ARBA00022771"/>
    </source>
</evidence>
<dbReference type="SMART" id="SM00072">
    <property type="entry name" value="GuKc"/>
    <property type="match status" value="1"/>
</dbReference>
<dbReference type="InterPro" id="IPR003656">
    <property type="entry name" value="Znf_BED"/>
</dbReference>
<keyword evidence="4" id="KW-0862">Zinc</keyword>
<dbReference type="PANTHER" id="PTHR13865">
    <property type="entry name" value="TIGHT JUNCTION PROTEIN"/>
    <property type="match status" value="1"/>
</dbReference>
<evidence type="ECO:0000256" key="5">
    <source>
        <dbReference type="PROSITE-ProRule" id="PRU00027"/>
    </source>
</evidence>
<dbReference type="PROSITE" id="PS50052">
    <property type="entry name" value="GUANYLATE_KINASE_2"/>
    <property type="match status" value="1"/>
</dbReference>
<evidence type="ECO:0000259" key="10">
    <source>
        <dbReference type="PROSITE" id="PS50106"/>
    </source>
</evidence>
<dbReference type="Pfam" id="PF02892">
    <property type="entry name" value="zf-BED"/>
    <property type="match status" value="1"/>
</dbReference>
<feature type="domain" description="SH3" evidence="8">
    <location>
        <begin position="653"/>
        <end position="721"/>
    </location>
</feature>
<feature type="domain" description="PDZ" evidence="10">
    <location>
        <begin position="333"/>
        <end position="415"/>
    </location>
</feature>
<name>A0ABD2N8C7_9CUCU</name>
<evidence type="ECO:0000256" key="2">
    <source>
        <dbReference type="ARBA" id="ARBA00022723"/>
    </source>
</evidence>
<dbReference type="InterPro" id="IPR036028">
    <property type="entry name" value="SH3-like_dom_sf"/>
</dbReference>
<organism evidence="12 13">
    <name type="scientific">Cryptolaemus montrouzieri</name>
    <dbReference type="NCBI Taxonomy" id="559131"/>
    <lineage>
        <taxon>Eukaryota</taxon>
        <taxon>Metazoa</taxon>
        <taxon>Ecdysozoa</taxon>
        <taxon>Arthropoda</taxon>
        <taxon>Hexapoda</taxon>
        <taxon>Insecta</taxon>
        <taxon>Pterygota</taxon>
        <taxon>Neoptera</taxon>
        <taxon>Endopterygota</taxon>
        <taxon>Coleoptera</taxon>
        <taxon>Polyphaga</taxon>
        <taxon>Cucujiformia</taxon>
        <taxon>Coccinelloidea</taxon>
        <taxon>Coccinellidae</taxon>
        <taxon>Scymninae</taxon>
        <taxon>Scymnini</taxon>
        <taxon>Cryptolaemus</taxon>
    </lineage>
</organism>
<evidence type="ECO:0000256" key="4">
    <source>
        <dbReference type="ARBA" id="ARBA00022833"/>
    </source>
</evidence>
<dbReference type="CDD" id="cd06728">
    <property type="entry name" value="PDZ2_ZO1-like_ds"/>
    <property type="match status" value="1"/>
</dbReference>
<sequence>MSTQRSQRSKVWEFYTVDKFNKNAICNICKTSVSGGGTGKSASTTPLLNHLRRHHQEQYAVHLVEEKKNVSHRPNLLDSQERSIFDEEGRNEIKTDVLRDCQRINQKNSVDRTESNDETPIVIGDEINLESDEEAPLVEDVISRKPSPNPWKCLEDIKSASGCDNTGMNEDSALLTSVSQEIETYVKIALLDEKQNTLTWWSNHKDRGWEYKQINVTRVPGYGFGIAVSGGRDNPHFASGDPSIAVSDVLASGPAERILQVNDRIISVNGISLQNVDYQTAVQVLRDSGDTVSLVIKRRLPQHHNHQHSLSALSASYTGPSLSPTGFNSLPSKVTLTKNSKKEDFGIVLGCKLFIKEISSKARDQLLNTNQVLTEGDFVTKLNNTNCHDLMSLKEAKKIIDSTKDKLHITVVREFGQNVNGLHQTQSSISTTGAVNNFYKGDDFLTSSQSYSNQNLYVQPPTRNPNLNPGVYEDKLDSNNSGPNSLLDDKSNLAPRGRSRGPLTEQNLNHLENRSYGRSKTREEPPRPPPPRNEDYYGAPRRQMYDSDPIIQKIKQPIPDARFITFHKEGSVGIRLTGGNAAGIFVTAVQPGSPASLQGLQPGDKILKVNDMDMTGVTREEAVLFLLSLQDRIELIVQFCKEEYDGIVASQKGDSFYIKTHYHYDDPAKGEMSFKSGDIFHVIDTLYNGVVGCWQVFKIGRNNQEVQKGIIPNKSRAEELATAQFNATKKEMSTNESRGSFFKRRRSSNRRSKSLGKEHWDDILFSDTVSKFPAYERVLLKHPGFTRPVIMFGPIADVAREKLLKDFADKYISPQQDASVEDHKSQKNSSNIIRLSAIREVISTGKHALLDITPNAVERLNYAQMYPIVVFFKAETKLVVKQLRQGLPKSAHKSSKKLLEQCQKLDKVWSHVFSATITLNDNTDNWYRKVRDVIDKQQSGALWMSENKFPMEFFDDLCIAITPIPIASRTTNSLPSHYSQKCRPQRRAPLSMYSSPHFMHNKIYGYPITSAHRFSQSTLGSCDYQNFPLHYASRFSGQNFNPNNANELDLSDALPCDVPAWCVRDELDLNLYEQPKIFNDFYVRDYIDDVNDEWYRRNAFMKSCTTIAEEESLGDI</sequence>
<dbReference type="InterPro" id="IPR027417">
    <property type="entry name" value="P-loop_NTPase"/>
</dbReference>
<dbReference type="PANTHER" id="PTHR13865:SF28">
    <property type="entry name" value="POLYCHAETOID, ISOFORM O"/>
    <property type="match status" value="1"/>
</dbReference>
<keyword evidence="13" id="KW-1185">Reference proteome</keyword>